<name>G5K862_9STRE</name>
<proteinExistence type="predicted"/>
<dbReference type="AlphaFoldDB" id="G5K862"/>
<gene>
    <name evidence="1" type="ORF">STRPS_1135</name>
</gene>
<evidence type="ECO:0000313" key="2">
    <source>
        <dbReference type="Proteomes" id="UP000003217"/>
    </source>
</evidence>
<protein>
    <submittedName>
        <fullName evidence="1">Uncharacterized protein</fullName>
    </submittedName>
</protein>
<dbReference type="Proteomes" id="UP000003217">
    <property type="component" value="Unassembled WGS sequence"/>
</dbReference>
<sequence>MKQFKSDLVKAFFEMREELTQIKMQRALEAPKRKTLN</sequence>
<keyword evidence="2" id="KW-1185">Reference proteome</keyword>
<comment type="caution">
    <text evidence="1">The sequence shown here is derived from an EMBL/GenBank/DDBJ whole genome shotgun (WGS) entry which is preliminary data.</text>
</comment>
<reference evidence="1 2" key="1">
    <citation type="journal article" date="2014" name="Int. J. Syst. Evol. Microbiol.">
        <title>Phylogenomics and the dynamic genome evolution of the genus Streptococcus.</title>
        <authorList>
            <consortium name="The Broad Institute Genome Sequencing Platform"/>
            <person name="Richards V.P."/>
            <person name="Palmer S.R."/>
            <person name="Pavinski Bitar P.D."/>
            <person name="Qin X."/>
            <person name="Weinstock G.M."/>
            <person name="Highlander S.K."/>
            <person name="Town C.D."/>
            <person name="Burne R.A."/>
            <person name="Stanhope M.J."/>
        </authorList>
    </citation>
    <scope>NUCLEOTIDE SEQUENCE [LARGE SCALE GENOMIC DNA]</scope>
    <source>
        <strain evidence="1 2">LQ 940-04</strain>
    </source>
</reference>
<accession>G5K862</accession>
<dbReference type="EMBL" id="AEUY02000005">
    <property type="protein sequence ID" value="EHI64972.1"/>
    <property type="molecule type" value="Genomic_DNA"/>
</dbReference>
<evidence type="ECO:0000313" key="1">
    <source>
        <dbReference type="EMBL" id="EHI64972.1"/>
    </source>
</evidence>
<organism evidence="1 2">
    <name type="scientific">Streptococcus pseudoporcinus LQ 940-04</name>
    <dbReference type="NCBI Taxonomy" id="875093"/>
    <lineage>
        <taxon>Bacteria</taxon>
        <taxon>Bacillati</taxon>
        <taxon>Bacillota</taxon>
        <taxon>Bacilli</taxon>
        <taxon>Lactobacillales</taxon>
        <taxon>Streptococcaceae</taxon>
        <taxon>Streptococcus</taxon>
    </lineage>
</organism>